<dbReference type="GO" id="GO:0032259">
    <property type="term" value="P:methylation"/>
    <property type="evidence" value="ECO:0007669"/>
    <property type="project" value="UniProtKB-KW"/>
</dbReference>
<dbReference type="PANTHER" id="PTHR42912">
    <property type="entry name" value="METHYLTRANSFERASE"/>
    <property type="match status" value="1"/>
</dbReference>
<dbReference type="RefSeq" id="WP_035105552.1">
    <property type="nucleotide sequence ID" value="NZ_CP011311.1"/>
</dbReference>
<reference evidence="1 2" key="1">
    <citation type="journal article" date="2015" name="Genome Announc.">
        <title>Complete Genome Sequence of Corynebacterium camporealensis DSM 44610, Isolated from the Milk of a Manchega Sheep with Subclinical Mastitis.</title>
        <authorList>
            <person name="Ruckert C."/>
            <person name="Albersmeier A."/>
            <person name="Winkler A."/>
            <person name="Tauch A."/>
        </authorList>
    </citation>
    <scope>NUCLEOTIDE SEQUENCE [LARGE SCALE GENOMIC DNA]</scope>
    <source>
        <strain evidence="1 2">DSM 44610</strain>
    </source>
</reference>
<accession>A0A0F6QWN2</accession>
<organism evidence="1 2">
    <name type="scientific">Corynebacterium camporealensis</name>
    <dbReference type="NCBI Taxonomy" id="161896"/>
    <lineage>
        <taxon>Bacteria</taxon>
        <taxon>Bacillati</taxon>
        <taxon>Actinomycetota</taxon>
        <taxon>Actinomycetes</taxon>
        <taxon>Mycobacteriales</taxon>
        <taxon>Corynebacteriaceae</taxon>
        <taxon>Corynebacterium</taxon>
    </lineage>
</organism>
<dbReference type="PATRIC" id="fig|161896.4.peg.1076"/>
<sequence length="243" mass="27507">MQTPSQANRHHWDADAANYHSSHPEYLESFYWCPEMLHEEQAHLLGDVSSDSILEIGCGSAPCTQWLQERAAFATGFDISRGMLQRAQPGQPLVQADALTLPYADDSFDKSFSAFGALPFIGDIDDALAEISRVTKPGGTFVFSTTHPMRWVFPDDPNDLQAEISYFEEGYAEFTEDGEMTYVEFHRSISEWIQALQVRGNFLIQNCLEPEWPEDLNVTWGQWSPKRGRLFPGTIIFSCLNVK</sequence>
<keyword evidence="1" id="KW-0489">Methyltransferase</keyword>
<dbReference type="KEGG" id="ccj:UL81_05485"/>
<dbReference type="Gene3D" id="3.40.50.150">
    <property type="entry name" value="Vaccinia Virus protein VP39"/>
    <property type="match status" value="1"/>
</dbReference>
<dbReference type="InterPro" id="IPR013216">
    <property type="entry name" value="Methyltransf_11"/>
</dbReference>
<dbReference type="CDD" id="cd02440">
    <property type="entry name" value="AdoMet_MTases"/>
    <property type="match status" value="1"/>
</dbReference>
<gene>
    <name evidence="1" type="ORF">UL81_05485</name>
</gene>
<dbReference type="STRING" id="161896.UL81_05485"/>
<dbReference type="SUPFAM" id="SSF53335">
    <property type="entry name" value="S-adenosyl-L-methionine-dependent methyltransferases"/>
    <property type="match status" value="1"/>
</dbReference>
<protein>
    <submittedName>
        <fullName evidence="1">Methyltransferase family protein</fullName>
    </submittedName>
</protein>
<name>A0A0F6QWN2_9CORY</name>
<evidence type="ECO:0000313" key="2">
    <source>
        <dbReference type="Proteomes" id="UP000033566"/>
    </source>
</evidence>
<dbReference type="AlphaFoldDB" id="A0A0F6QWN2"/>
<dbReference type="EMBL" id="CP011311">
    <property type="protein sequence ID" value="AKE39065.1"/>
    <property type="molecule type" value="Genomic_DNA"/>
</dbReference>
<keyword evidence="2" id="KW-1185">Reference proteome</keyword>
<proteinExistence type="predicted"/>
<dbReference type="Pfam" id="PF08241">
    <property type="entry name" value="Methyltransf_11"/>
    <property type="match status" value="1"/>
</dbReference>
<dbReference type="PANTHER" id="PTHR42912:SF93">
    <property type="entry name" value="N6-ADENOSINE-METHYLTRANSFERASE TMT1A"/>
    <property type="match status" value="1"/>
</dbReference>
<dbReference type="InterPro" id="IPR050508">
    <property type="entry name" value="Methyltransf_Superfamily"/>
</dbReference>
<dbReference type="GO" id="GO:0008757">
    <property type="term" value="F:S-adenosylmethionine-dependent methyltransferase activity"/>
    <property type="evidence" value="ECO:0007669"/>
    <property type="project" value="InterPro"/>
</dbReference>
<dbReference type="OrthoDB" id="5566900at2"/>
<keyword evidence="1" id="KW-0808">Transferase</keyword>
<dbReference type="InterPro" id="IPR029063">
    <property type="entry name" value="SAM-dependent_MTases_sf"/>
</dbReference>
<evidence type="ECO:0000313" key="1">
    <source>
        <dbReference type="EMBL" id="AKE39065.1"/>
    </source>
</evidence>
<dbReference type="Proteomes" id="UP000033566">
    <property type="component" value="Chromosome"/>
</dbReference>
<dbReference type="HOGENOM" id="CLU_049749_0_1_11"/>